<dbReference type="Proteomes" id="UP000076830">
    <property type="component" value="Chromosome"/>
</dbReference>
<keyword evidence="1" id="KW-0602">Photosynthesis</keyword>
<dbReference type="InterPro" id="IPR036278">
    <property type="entry name" value="Sialidase_sf"/>
</dbReference>
<evidence type="ECO:0000256" key="3">
    <source>
        <dbReference type="SAM" id="SignalP"/>
    </source>
</evidence>
<dbReference type="PATRIC" id="fig|1300342.3.peg.2027"/>
<dbReference type="Pfam" id="PF14870">
    <property type="entry name" value="PSII_BNR"/>
    <property type="match status" value="1"/>
</dbReference>
<evidence type="ECO:0000256" key="1">
    <source>
        <dbReference type="ARBA" id="ARBA00022531"/>
    </source>
</evidence>
<keyword evidence="6" id="KW-1185">Reference proteome</keyword>
<protein>
    <submittedName>
        <fullName evidence="5">BNR/Asp-box repeat domain protein</fullName>
    </submittedName>
</protein>
<reference evidence="5 6" key="1">
    <citation type="submission" date="2016-04" db="EMBL/GenBank/DDBJ databases">
        <title>Complete genome sequence of Dokdonella koreensis DS-123T.</title>
        <authorList>
            <person name="Kim J.F."/>
            <person name="Lee H."/>
            <person name="Kwak M.-J."/>
        </authorList>
    </citation>
    <scope>NUCLEOTIDE SEQUENCE [LARGE SCALE GENOMIC DNA]</scope>
    <source>
        <strain evidence="5 6">DS-123</strain>
    </source>
</reference>
<sequence length="363" mass="37487">MFAALCATAIAAPAAAATVEWPDPVSSPAEAMPLATRSLLLDAARTAQGYVAVGDRGHVLLSTDGRSWTQSADVPVRVMLTAVAARGDALWAVGHEGVIVHSSDGGRHWVVQHRDTYDAKGTAASDDPRHGAPLLDVLFTDDRHGIAVGSYSRLLVTRDGGVTWNAETLAVAPAPPAGAAAAPGAGEAVGEATGEESMVFSKDELALGEESDPHLNAIARTGNGSLMILAERGSAFRSRDDGATWQRIRLPYDGSMFGAIGYEGDRVLAYGLRGHVFETTDLGDHWTERASGTEQGLMGGSALDGEGAVLVGANGVVLARRGGEEAFRPMVQPAAGVIAGALALDGKRLLLVGENGIGEVELP</sequence>
<proteinExistence type="predicted"/>
<dbReference type="STRING" id="1300342.I596_2075"/>
<feature type="chain" id="PRO_5007813691" evidence="3">
    <location>
        <begin position="17"/>
        <end position="363"/>
    </location>
</feature>
<dbReference type="AlphaFoldDB" id="A0A160DUX2"/>
<dbReference type="GO" id="GO:0015979">
    <property type="term" value="P:photosynthesis"/>
    <property type="evidence" value="ECO:0007669"/>
    <property type="project" value="UniProtKB-KW"/>
</dbReference>
<accession>A0A160DUX2</accession>
<evidence type="ECO:0000313" key="6">
    <source>
        <dbReference type="Proteomes" id="UP000076830"/>
    </source>
</evidence>
<dbReference type="GO" id="GO:0009523">
    <property type="term" value="C:photosystem II"/>
    <property type="evidence" value="ECO:0007669"/>
    <property type="project" value="UniProtKB-KW"/>
</dbReference>
<keyword evidence="3" id="KW-0732">Signal</keyword>
<dbReference type="KEGG" id="dko:I596_2075"/>
<organism evidence="5 6">
    <name type="scientific">Dokdonella koreensis DS-123</name>
    <dbReference type="NCBI Taxonomy" id="1300342"/>
    <lineage>
        <taxon>Bacteria</taxon>
        <taxon>Pseudomonadati</taxon>
        <taxon>Pseudomonadota</taxon>
        <taxon>Gammaproteobacteria</taxon>
        <taxon>Lysobacterales</taxon>
        <taxon>Rhodanobacteraceae</taxon>
        <taxon>Dokdonella</taxon>
    </lineage>
</organism>
<gene>
    <name evidence="5" type="ORF">I596_2075</name>
</gene>
<dbReference type="Gene3D" id="2.130.10.10">
    <property type="entry name" value="YVTN repeat-like/Quinoprotein amine dehydrogenase"/>
    <property type="match status" value="2"/>
</dbReference>
<feature type="domain" description="Photosynthesis system II assembly factor Ycf48/Hcf136-like" evidence="4">
    <location>
        <begin position="27"/>
        <end position="110"/>
    </location>
</feature>
<name>A0A160DUX2_9GAMM</name>
<evidence type="ECO:0000259" key="4">
    <source>
        <dbReference type="Pfam" id="PF14870"/>
    </source>
</evidence>
<evidence type="ECO:0000256" key="2">
    <source>
        <dbReference type="ARBA" id="ARBA00023276"/>
    </source>
</evidence>
<dbReference type="SUPFAM" id="SSF50939">
    <property type="entry name" value="Sialidases"/>
    <property type="match status" value="1"/>
</dbReference>
<keyword evidence="2" id="KW-0604">Photosystem II</keyword>
<evidence type="ECO:0000313" key="5">
    <source>
        <dbReference type="EMBL" id="ANB18094.1"/>
    </source>
</evidence>
<dbReference type="InterPro" id="IPR028203">
    <property type="entry name" value="PSII_CF48-like_dom"/>
</dbReference>
<dbReference type="PANTHER" id="PTHR47199:SF2">
    <property type="entry name" value="PHOTOSYSTEM II STABILITY_ASSEMBLY FACTOR HCF136, CHLOROPLASTIC"/>
    <property type="match status" value="1"/>
</dbReference>
<dbReference type="InterPro" id="IPR015943">
    <property type="entry name" value="WD40/YVTN_repeat-like_dom_sf"/>
</dbReference>
<dbReference type="EMBL" id="CP015249">
    <property type="protein sequence ID" value="ANB18094.1"/>
    <property type="molecule type" value="Genomic_DNA"/>
</dbReference>
<feature type="signal peptide" evidence="3">
    <location>
        <begin position="1"/>
        <end position="16"/>
    </location>
</feature>
<dbReference type="PANTHER" id="PTHR47199">
    <property type="entry name" value="PHOTOSYSTEM II STABILITY/ASSEMBLY FACTOR HCF136, CHLOROPLASTIC"/>
    <property type="match status" value="1"/>
</dbReference>